<dbReference type="PANTHER" id="PTHR31793:SF2">
    <property type="entry name" value="BLR1345 PROTEIN"/>
    <property type="match status" value="1"/>
</dbReference>
<gene>
    <name evidence="2" type="ORF">BN12_2010005</name>
</gene>
<organism evidence="2 3">
    <name type="scientific">Nostocoides japonicum T1-X7</name>
    <dbReference type="NCBI Taxonomy" id="1194083"/>
    <lineage>
        <taxon>Bacteria</taxon>
        <taxon>Bacillati</taxon>
        <taxon>Actinomycetota</taxon>
        <taxon>Actinomycetes</taxon>
        <taxon>Micrococcales</taxon>
        <taxon>Intrasporangiaceae</taxon>
        <taxon>Nostocoides</taxon>
    </lineage>
</organism>
<evidence type="ECO:0000313" key="2">
    <source>
        <dbReference type="EMBL" id="CCH77565.1"/>
    </source>
</evidence>
<dbReference type="Pfam" id="PF13279">
    <property type="entry name" value="4HBT_2"/>
    <property type="match status" value="1"/>
</dbReference>
<dbReference type="Proteomes" id="UP000035721">
    <property type="component" value="Unassembled WGS sequence"/>
</dbReference>
<dbReference type="CDD" id="cd00586">
    <property type="entry name" value="4HBT"/>
    <property type="match status" value="1"/>
</dbReference>
<dbReference type="InterPro" id="IPR050563">
    <property type="entry name" value="4-hydroxybenzoyl-CoA_TE"/>
</dbReference>
<dbReference type="SUPFAM" id="SSF54637">
    <property type="entry name" value="Thioesterase/thiol ester dehydrase-isomerase"/>
    <property type="match status" value="1"/>
</dbReference>
<dbReference type="InterPro" id="IPR029069">
    <property type="entry name" value="HotDog_dom_sf"/>
</dbReference>
<dbReference type="STRING" id="1194083.BN12_2010005"/>
<dbReference type="EMBL" id="CAJB01000115">
    <property type="protein sequence ID" value="CCH77565.1"/>
    <property type="molecule type" value="Genomic_DNA"/>
</dbReference>
<dbReference type="RefSeq" id="WP_048554455.1">
    <property type="nucleotide sequence ID" value="NZ_HF570958.1"/>
</dbReference>
<evidence type="ECO:0000313" key="3">
    <source>
        <dbReference type="Proteomes" id="UP000035721"/>
    </source>
</evidence>
<accession>A0A077M010</accession>
<keyword evidence="2" id="KW-0560">Oxidoreductase</keyword>
<evidence type="ECO:0000256" key="1">
    <source>
        <dbReference type="SAM" id="MobiDB-lite"/>
    </source>
</evidence>
<dbReference type="OrthoDB" id="9803287at2"/>
<feature type="region of interest" description="Disordered" evidence="1">
    <location>
        <begin position="161"/>
        <end position="203"/>
    </location>
</feature>
<sequence>MTTPYEGTATRPLTPGDPVEAPLRQHSATVRPEWVDYNDHMTESAYLLVFGDAADALFRMLGIDEAYRAAGHSLYTVETHLHHRRELSVGDPLTVTIQLLDVDDKRVHLYQEMHDGASGDLVASAEQLLVHVDMAAGRSAPIPPAVADRLAAILEAHRALPAPPTVGRPMGIRRSPASPATPSPTPVPTSSEATTSDTPAGDR</sequence>
<dbReference type="GO" id="GO:0003857">
    <property type="term" value="F:(3S)-3-hydroxyacyl-CoA dehydrogenase (NAD+) activity"/>
    <property type="evidence" value="ECO:0007669"/>
    <property type="project" value="UniProtKB-EC"/>
</dbReference>
<reference evidence="2 3" key="1">
    <citation type="journal article" date="2013" name="ISME J.">
        <title>A metabolic model for members of the genus Tetrasphaera involved in enhanced biological phosphorus removal.</title>
        <authorList>
            <person name="Kristiansen R."/>
            <person name="Nguyen H.T.T."/>
            <person name="Saunders A.M."/>
            <person name="Nielsen J.L."/>
            <person name="Wimmer R."/>
            <person name="Le V.Q."/>
            <person name="McIlroy S.J."/>
            <person name="Petrovski S."/>
            <person name="Seviour R.J."/>
            <person name="Calteau A."/>
            <person name="Nielsen K.L."/>
            <person name="Nielsen P.H."/>
        </authorList>
    </citation>
    <scope>NUCLEOTIDE SEQUENCE [LARGE SCALE GENOMIC DNA]</scope>
    <source>
        <strain evidence="2 3">T1-X7</strain>
    </source>
</reference>
<keyword evidence="3" id="KW-1185">Reference proteome</keyword>
<dbReference type="Gene3D" id="3.10.129.10">
    <property type="entry name" value="Hotdog Thioesterase"/>
    <property type="match status" value="1"/>
</dbReference>
<comment type="caution">
    <text evidence="2">The sequence shown here is derived from an EMBL/GenBank/DDBJ whole genome shotgun (WGS) entry which is preliminary data.</text>
</comment>
<dbReference type="PANTHER" id="PTHR31793">
    <property type="entry name" value="4-HYDROXYBENZOYL-COA THIOESTERASE FAMILY MEMBER"/>
    <property type="match status" value="1"/>
</dbReference>
<dbReference type="EC" id="1.1.1.35" evidence="2"/>
<feature type="region of interest" description="Disordered" evidence="1">
    <location>
        <begin position="1"/>
        <end position="25"/>
    </location>
</feature>
<dbReference type="GO" id="GO:0047617">
    <property type="term" value="F:fatty acyl-CoA hydrolase activity"/>
    <property type="evidence" value="ECO:0007669"/>
    <property type="project" value="TreeGrafter"/>
</dbReference>
<proteinExistence type="predicted"/>
<name>A0A077M010_9MICO</name>
<protein>
    <submittedName>
        <fullName evidence="2">Putative 3-hydroxyacyl-CoA dehydrogenase protein</fullName>
        <ecNumber evidence="2">1.1.1.35</ecNumber>
    </submittedName>
</protein>
<dbReference type="AlphaFoldDB" id="A0A077M010"/>